<organism evidence="1">
    <name type="scientific">Graphocephala atropunctata</name>
    <dbReference type="NCBI Taxonomy" id="36148"/>
    <lineage>
        <taxon>Eukaryota</taxon>
        <taxon>Metazoa</taxon>
        <taxon>Ecdysozoa</taxon>
        <taxon>Arthropoda</taxon>
        <taxon>Hexapoda</taxon>
        <taxon>Insecta</taxon>
        <taxon>Pterygota</taxon>
        <taxon>Neoptera</taxon>
        <taxon>Paraneoptera</taxon>
        <taxon>Hemiptera</taxon>
        <taxon>Auchenorrhyncha</taxon>
        <taxon>Membracoidea</taxon>
        <taxon>Cicadellidae</taxon>
        <taxon>Cicadellinae</taxon>
        <taxon>Cicadellini</taxon>
        <taxon>Graphocephala</taxon>
    </lineage>
</organism>
<dbReference type="AlphaFoldDB" id="A0A1B6KSY5"/>
<dbReference type="EMBL" id="GEBQ01025418">
    <property type="protein sequence ID" value="JAT14559.1"/>
    <property type="molecule type" value="Transcribed_RNA"/>
</dbReference>
<gene>
    <name evidence="1" type="ORF">g.53979</name>
</gene>
<accession>A0A1B6KSY5</accession>
<reference evidence="1" key="1">
    <citation type="submission" date="2015-11" db="EMBL/GenBank/DDBJ databases">
        <title>De novo transcriptome assembly of four potential Pierce s Disease insect vectors from Arizona vineyards.</title>
        <authorList>
            <person name="Tassone E.E."/>
        </authorList>
    </citation>
    <scope>NUCLEOTIDE SEQUENCE</scope>
</reference>
<feature type="non-terminal residue" evidence="1">
    <location>
        <position position="129"/>
    </location>
</feature>
<sequence length="129" mass="14307">SGSKLLKPNCHSKELSEINSELSSININNNSACNDDQSLTDQQTMSNFQYEHRANFSEGGSDFGSIKTSSLFRCNKRISNSINGPNNCELDKQINDCVFGTFRSSAEFIGKCDCSHESCENSTKSWMTL</sequence>
<protein>
    <submittedName>
        <fullName evidence="1">Uncharacterized protein</fullName>
    </submittedName>
</protein>
<feature type="non-terminal residue" evidence="1">
    <location>
        <position position="1"/>
    </location>
</feature>
<proteinExistence type="predicted"/>
<evidence type="ECO:0000313" key="1">
    <source>
        <dbReference type="EMBL" id="JAT14559.1"/>
    </source>
</evidence>
<name>A0A1B6KSY5_9HEMI</name>